<feature type="transmembrane region" description="Helical" evidence="1">
    <location>
        <begin position="57"/>
        <end position="78"/>
    </location>
</feature>
<evidence type="ECO:0000256" key="1">
    <source>
        <dbReference type="SAM" id="Phobius"/>
    </source>
</evidence>
<accession>A0A5C6EJK1</accession>
<dbReference type="AlphaFoldDB" id="A0A5C6EJK1"/>
<dbReference type="Proteomes" id="UP000318288">
    <property type="component" value="Unassembled WGS sequence"/>
</dbReference>
<reference evidence="2 3" key="1">
    <citation type="submission" date="2019-02" db="EMBL/GenBank/DDBJ databases">
        <title>Deep-cultivation of Planctomycetes and their phenomic and genomic characterization uncovers novel biology.</title>
        <authorList>
            <person name="Wiegand S."/>
            <person name="Jogler M."/>
            <person name="Boedeker C."/>
            <person name="Pinto D."/>
            <person name="Vollmers J."/>
            <person name="Rivas-Marin E."/>
            <person name="Kohn T."/>
            <person name="Peeters S.H."/>
            <person name="Heuer A."/>
            <person name="Rast P."/>
            <person name="Oberbeckmann S."/>
            <person name="Bunk B."/>
            <person name="Jeske O."/>
            <person name="Meyerdierks A."/>
            <person name="Storesund J.E."/>
            <person name="Kallscheuer N."/>
            <person name="Luecker S."/>
            <person name="Lage O.M."/>
            <person name="Pohl T."/>
            <person name="Merkel B.J."/>
            <person name="Hornburger P."/>
            <person name="Mueller R.-W."/>
            <person name="Bruemmer F."/>
            <person name="Labrenz M."/>
            <person name="Spormann A.M."/>
            <person name="Op Den Camp H."/>
            <person name="Overmann J."/>
            <person name="Amann R."/>
            <person name="Jetten M.S.M."/>
            <person name="Mascher T."/>
            <person name="Medema M.H."/>
            <person name="Devos D.P."/>
            <person name="Kaster A.-K."/>
            <person name="Ovreas L."/>
            <person name="Rohde M."/>
            <person name="Galperin M.Y."/>
            <person name="Jogler C."/>
        </authorList>
    </citation>
    <scope>NUCLEOTIDE SEQUENCE [LARGE SCALE GENOMIC DNA]</scope>
    <source>
        <strain evidence="2 3">Poly51</strain>
    </source>
</reference>
<comment type="caution">
    <text evidence="2">The sequence shown here is derived from an EMBL/GenBank/DDBJ whole genome shotgun (WGS) entry which is preliminary data.</text>
</comment>
<organism evidence="2 3">
    <name type="scientific">Rubripirellula tenax</name>
    <dbReference type="NCBI Taxonomy" id="2528015"/>
    <lineage>
        <taxon>Bacteria</taxon>
        <taxon>Pseudomonadati</taxon>
        <taxon>Planctomycetota</taxon>
        <taxon>Planctomycetia</taxon>
        <taxon>Pirellulales</taxon>
        <taxon>Pirellulaceae</taxon>
        <taxon>Rubripirellula</taxon>
    </lineage>
</organism>
<dbReference type="EMBL" id="SJPW01000006">
    <property type="protein sequence ID" value="TWU48978.1"/>
    <property type="molecule type" value="Genomic_DNA"/>
</dbReference>
<name>A0A5C6EJK1_9BACT</name>
<evidence type="ECO:0000313" key="3">
    <source>
        <dbReference type="Proteomes" id="UP000318288"/>
    </source>
</evidence>
<keyword evidence="1" id="KW-0472">Membrane</keyword>
<evidence type="ECO:0000313" key="2">
    <source>
        <dbReference type="EMBL" id="TWU48978.1"/>
    </source>
</evidence>
<keyword evidence="1" id="KW-0812">Transmembrane</keyword>
<sequence>MTKRNCWACHGEGTITTGNKIVDHDGNSRYDTTGYRTCNRCNGTGIEGAQTNSKGGCVLVFLSLVAGLATASYALYAIA</sequence>
<gene>
    <name evidence="2" type="ORF">Poly51_48820</name>
</gene>
<keyword evidence="3" id="KW-1185">Reference proteome</keyword>
<proteinExistence type="predicted"/>
<protein>
    <submittedName>
        <fullName evidence="2">Uncharacterized protein</fullName>
    </submittedName>
</protein>
<keyword evidence="1" id="KW-1133">Transmembrane helix</keyword>